<accession>A0ABQ5D4L9</accession>
<evidence type="ECO:0000313" key="2">
    <source>
        <dbReference type="Proteomes" id="UP001151760"/>
    </source>
</evidence>
<reference evidence="1" key="1">
    <citation type="journal article" date="2022" name="Int. J. Mol. Sci.">
        <title>Draft Genome of Tanacetum Coccineum: Genomic Comparison of Closely Related Tanacetum-Family Plants.</title>
        <authorList>
            <person name="Yamashiro T."/>
            <person name="Shiraishi A."/>
            <person name="Nakayama K."/>
            <person name="Satake H."/>
        </authorList>
    </citation>
    <scope>NUCLEOTIDE SEQUENCE</scope>
</reference>
<reference evidence="1" key="2">
    <citation type="submission" date="2022-01" db="EMBL/GenBank/DDBJ databases">
        <authorList>
            <person name="Yamashiro T."/>
            <person name="Shiraishi A."/>
            <person name="Satake H."/>
            <person name="Nakayama K."/>
        </authorList>
    </citation>
    <scope>NUCLEOTIDE SEQUENCE</scope>
</reference>
<evidence type="ECO:0000313" key="1">
    <source>
        <dbReference type="EMBL" id="GJT33790.1"/>
    </source>
</evidence>
<dbReference type="Proteomes" id="UP001151760">
    <property type="component" value="Unassembled WGS sequence"/>
</dbReference>
<sequence length="115" mass="13915">MKPQRRSCKFEAVCKLLMIDRKVMLMKYDEIQVDDKLHFIEEPVEVMDQEIKQLKRSRIPMVKVLGNLRRDPEFKWDRKDQFCRKYPHLFSETSSSDDANRISGRKYLTREDCDN</sequence>
<protein>
    <recommendedName>
        <fullName evidence="3">Reverse transcriptase domain-containing protein</fullName>
    </recommendedName>
</protein>
<keyword evidence="2" id="KW-1185">Reference proteome</keyword>
<dbReference type="EMBL" id="BQNB010014909">
    <property type="protein sequence ID" value="GJT33790.1"/>
    <property type="molecule type" value="Genomic_DNA"/>
</dbReference>
<comment type="caution">
    <text evidence="1">The sequence shown here is derived from an EMBL/GenBank/DDBJ whole genome shotgun (WGS) entry which is preliminary data.</text>
</comment>
<proteinExistence type="predicted"/>
<name>A0ABQ5D4L9_9ASTR</name>
<gene>
    <name evidence="1" type="ORF">Tco_0924209</name>
</gene>
<organism evidence="1 2">
    <name type="scientific">Tanacetum coccineum</name>
    <dbReference type="NCBI Taxonomy" id="301880"/>
    <lineage>
        <taxon>Eukaryota</taxon>
        <taxon>Viridiplantae</taxon>
        <taxon>Streptophyta</taxon>
        <taxon>Embryophyta</taxon>
        <taxon>Tracheophyta</taxon>
        <taxon>Spermatophyta</taxon>
        <taxon>Magnoliopsida</taxon>
        <taxon>eudicotyledons</taxon>
        <taxon>Gunneridae</taxon>
        <taxon>Pentapetalae</taxon>
        <taxon>asterids</taxon>
        <taxon>campanulids</taxon>
        <taxon>Asterales</taxon>
        <taxon>Asteraceae</taxon>
        <taxon>Asteroideae</taxon>
        <taxon>Anthemideae</taxon>
        <taxon>Anthemidinae</taxon>
        <taxon>Tanacetum</taxon>
    </lineage>
</organism>
<evidence type="ECO:0008006" key="3">
    <source>
        <dbReference type="Google" id="ProtNLM"/>
    </source>
</evidence>